<dbReference type="Proteomes" id="UP000469558">
    <property type="component" value="Unassembled WGS sequence"/>
</dbReference>
<name>A0A8T9CG37_9HELO</name>
<dbReference type="EMBL" id="QGMK01000426">
    <property type="protein sequence ID" value="TVY81763.1"/>
    <property type="molecule type" value="Genomic_DNA"/>
</dbReference>
<sequence length="319" mass="37429">MALVSASPIVVWKGEWQFDAQYIPKTEGQLYPQFSSMVRWKLVDQEAISASLKDLEMNILLCNKVVSREAAIVFYKMNTFSFSRQHNWDPIVSWLGAIGAENRGPLQSLDIDARQPDEAWQRSSGERLRLQHQTKEQLYPRHPYLQLRNDETPLKYGPVENINPAVETVFVLLGRRPSYQKITITMQVSRVYPGMRLGRDPFSQSPERDWFSMDLPNLMEKCRSLHTRNVEVLWKGEDERKEFEEQHSRLKSLGWDVTLLPTKEDTIQLISHYYSTHTTFEESRNAKYILRREEITEPLLASEPNPYHWIEPQALKDYD</sequence>
<keyword evidence="2" id="KW-1185">Reference proteome</keyword>
<gene>
    <name evidence="1" type="ORF">LSUE1_G002514</name>
</gene>
<dbReference type="OrthoDB" id="5272396at2759"/>
<protein>
    <submittedName>
        <fullName evidence="1">Uncharacterized protein</fullName>
    </submittedName>
</protein>
<evidence type="ECO:0000313" key="2">
    <source>
        <dbReference type="Proteomes" id="UP000469558"/>
    </source>
</evidence>
<dbReference type="AlphaFoldDB" id="A0A8T9CG37"/>
<evidence type="ECO:0000313" key="1">
    <source>
        <dbReference type="EMBL" id="TVY81763.1"/>
    </source>
</evidence>
<comment type="caution">
    <text evidence="1">The sequence shown here is derived from an EMBL/GenBank/DDBJ whole genome shotgun (WGS) entry which is preliminary data.</text>
</comment>
<proteinExistence type="predicted"/>
<organism evidence="1 2">
    <name type="scientific">Lachnellula suecica</name>
    <dbReference type="NCBI Taxonomy" id="602035"/>
    <lineage>
        <taxon>Eukaryota</taxon>
        <taxon>Fungi</taxon>
        <taxon>Dikarya</taxon>
        <taxon>Ascomycota</taxon>
        <taxon>Pezizomycotina</taxon>
        <taxon>Leotiomycetes</taxon>
        <taxon>Helotiales</taxon>
        <taxon>Lachnaceae</taxon>
        <taxon>Lachnellula</taxon>
    </lineage>
</organism>
<reference evidence="1 2" key="1">
    <citation type="submission" date="2018-05" db="EMBL/GenBank/DDBJ databases">
        <title>Genome sequencing and assembly of the regulated plant pathogen Lachnellula willkommii and related sister species for the development of diagnostic species identification markers.</title>
        <authorList>
            <person name="Giroux E."/>
            <person name="Bilodeau G."/>
        </authorList>
    </citation>
    <scope>NUCLEOTIDE SEQUENCE [LARGE SCALE GENOMIC DNA]</scope>
    <source>
        <strain evidence="1 2">CBS 268.59</strain>
    </source>
</reference>
<accession>A0A8T9CG37</accession>